<name>A0A086A9J7_9FLAO</name>
<organism evidence="2 3">
    <name type="scientific">Chryseobacterium soli</name>
    <dbReference type="NCBI Taxonomy" id="445961"/>
    <lineage>
        <taxon>Bacteria</taxon>
        <taxon>Pseudomonadati</taxon>
        <taxon>Bacteroidota</taxon>
        <taxon>Flavobacteriia</taxon>
        <taxon>Flavobacteriales</taxon>
        <taxon>Weeksellaceae</taxon>
        <taxon>Chryseobacterium group</taxon>
        <taxon>Chryseobacterium</taxon>
    </lineage>
</organism>
<evidence type="ECO:0000313" key="3">
    <source>
        <dbReference type="Proteomes" id="UP000028705"/>
    </source>
</evidence>
<dbReference type="EMBL" id="JPRH01000002">
    <property type="protein sequence ID" value="KFF13361.1"/>
    <property type="molecule type" value="Genomic_DNA"/>
</dbReference>
<dbReference type="InterPro" id="IPR013320">
    <property type="entry name" value="ConA-like_dom_sf"/>
</dbReference>
<dbReference type="AlphaFoldDB" id="A0A086A9J7"/>
<dbReference type="GO" id="GO:0005975">
    <property type="term" value="P:carbohydrate metabolic process"/>
    <property type="evidence" value="ECO:0007669"/>
    <property type="project" value="UniProtKB-ARBA"/>
</dbReference>
<protein>
    <submittedName>
        <fullName evidence="2">Uncharacterized protein</fullName>
    </submittedName>
</protein>
<dbReference type="RefSeq" id="WP_034710012.1">
    <property type="nucleotide sequence ID" value="NZ_JPRH01000002.1"/>
</dbReference>
<feature type="signal peptide" evidence="1">
    <location>
        <begin position="1"/>
        <end position="24"/>
    </location>
</feature>
<dbReference type="Proteomes" id="UP000028705">
    <property type="component" value="Unassembled WGS sequence"/>
</dbReference>
<evidence type="ECO:0000256" key="1">
    <source>
        <dbReference type="SAM" id="SignalP"/>
    </source>
</evidence>
<keyword evidence="3" id="KW-1185">Reference proteome</keyword>
<reference evidence="2 3" key="1">
    <citation type="submission" date="2014-07" db="EMBL/GenBank/DDBJ databases">
        <title>Genome of Chryseobacterium soli DSM 19298.</title>
        <authorList>
            <person name="Stropko S.J."/>
            <person name="Pipes S.E."/>
            <person name="Newman J."/>
        </authorList>
    </citation>
    <scope>NUCLEOTIDE SEQUENCE [LARGE SCALE GENOMIC DNA]</scope>
    <source>
        <strain evidence="2 3">DSM 19298</strain>
    </source>
</reference>
<dbReference type="Gene3D" id="2.60.120.200">
    <property type="match status" value="1"/>
</dbReference>
<proteinExistence type="predicted"/>
<dbReference type="STRING" id="445961.IW15_06090"/>
<comment type="caution">
    <text evidence="2">The sequence shown here is derived from an EMBL/GenBank/DDBJ whole genome shotgun (WGS) entry which is preliminary data.</text>
</comment>
<dbReference type="GO" id="GO:0004553">
    <property type="term" value="F:hydrolase activity, hydrolyzing O-glycosyl compounds"/>
    <property type="evidence" value="ECO:0007669"/>
    <property type="project" value="UniProtKB-ARBA"/>
</dbReference>
<gene>
    <name evidence="2" type="ORF">IW15_06090</name>
</gene>
<keyword evidence="1" id="KW-0732">Signal</keyword>
<accession>A0A086A9J7</accession>
<sequence length="522" mass="55675">MKKNFTRPSLMSLVLVLLTHFVYAQTDSTEVASIYGFYSYSSSLMNASSAPELSIQGNASYTATGVQLTPASSGQFGGLFINGRTFTSVNGLHVEFEYDMKNGTPLSGTYGDGLSFFLYDGAITNPTIGSPGAGLGYAYNRAKDTYASLRKAGLSGGYLGIGLDEFGNFKSKRFQGDARVNGIAGVTWSQATSHVSLRGAMGAAINSNGLGTGFTGYPLLVTRSTLSNTGTVGLALQNDRSYLATSNTLTSVFDLRNNAGEFRKVYLDLIPHFITPTTTDGFDIKVDIQTTQGGTPVNVINYYHYKTSVPYTENANPQVTDFNTSDVEGSATNQTLNATVPSVLKLGFAASTGAAYQQHIIRNVKLTLPYAAVANDDVTSTCKLQPVNIPVFSNDIAYKGPISITTPPTGSNANIDYSTFSFTKSSDTDLTLYRKKVTAQGTWTYNKSTGIVTFNPSSGFTGTATMTYTIKGKTVKDSSGNIIEPYGDTAYRSVPGTITVNLKTTGCIYSVVSNRMVTQGVK</sequence>
<evidence type="ECO:0000313" key="2">
    <source>
        <dbReference type="EMBL" id="KFF13361.1"/>
    </source>
</evidence>
<dbReference type="SUPFAM" id="SSF49899">
    <property type="entry name" value="Concanavalin A-like lectins/glucanases"/>
    <property type="match status" value="1"/>
</dbReference>
<feature type="chain" id="PRO_5001802367" evidence="1">
    <location>
        <begin position="25"/>
        <end position="522"/>
    </location>
</feature>
<dbReference type="OrthoDB" id="5726170at2"/>
<dbReference type="eggNOG" id="COG3291">
    <property type="taxonomic scope" value="Bacteria"/>
</dbReference>